<dbReference type="AlphaFoldDB" id="A0A2S7SV61"/>
<evidence type="ECO:0000313" key="2">
    <source>
        <dbReference type="EMBL" id="PQJ10822.1"/>
    </source>
</evidence>
<gene>
    <name evidence="2" type="ORF">CJD36_012695</name>
</gene>
<feature type="chain" id="PRO_5015671040" description="Carboxypeptidase-like regulatory domain-containing protein" evidence="1">
    <location>
        <begin position="20"/>
        <end position="236"/>
    </location>
</feature>
<reference evidence="2 3" key="1">
    <citation type="submission" date="2018-01" db="EMBL/GenBank/DDBJ databases">
        <title>A novel member of the phylum Bacteroidetes isolated from glacier ice.</title>
        <authorList>
            <person name="Liu Q."/>
            <person name="Xin Y.-H."/>
        </authorList>
    </citation>
    <scope>NUCLEOTIDE SEQUENCE [LARGE SCALE GENOMIC DNA]</scope>
    <source>
        <strain evidence="2 3">RB1R16</strain>
    </source>
</reference>
<dbReference type="Pfam" id="PF13715">
    <property type="entry name" value="CarbopepD_reg_2"/>
    <property type="match status" value="1"/>
</dbReference>
<name>A0A2S7SV61_9BACT</name>
<protein>
    <recommendedName>
        <fullName evidence="4">Carboxypeptidase-like regulatory domain-containing protein</fullName>
    </recommendedName>
</protein>
<feature type="signal peptide" evidence="1">
    <location>
        <begin position="1"/>
        <end position="19"/>
    </location>
</feature>
<evidence type="ECO:0000256" key="1">
    <source>
        <dbReference type="SAM" id="SignalP"/>
    </source>
</evidence>
<dbReference type="SUPFAM" id="SSF49464">
    <property type="entry name" value="Carboxypeptidase regulatory domain-like"/>
    <property type="match status" value="1"/>
</dbReference>
<dbReference type="EMBL" id="PPSL01000003">
    <property type="protein sequence ID" value="PQJ10822.1"/>
    <property type="molecule type" value="Genomic_DNA"/>
</dbReference>
<evidence type="ECO:0000313" key="3">
    <source>
        <dbReference type="Proteomes" id="UP000239872"/>
    </source>
</evidence>
<accession>A0A2S7SV61</accession>
<keyword evidence="3" id="KW-1185">Reference proteome</keyword>
<organism evidence="2 3">
    <name type="scientific">Flavipsychrobacter stenotrophus</name>
    <dbReference type="NCBI Taxonomy" id="2077091"/>
    <lineage>
        <taxon>Bacteria</taxon>
        <taxon>Pseudomonadati</taxon>
        <taxon>Bacteroidota</taxon>
        <taxon>Chitinophagia</taxon>
        <taxon>Chitinophagales</taxon>
        <taxon>Chitinophagaceae</taxon>
        <taxon>Flavipsychrobacter</taxon>
    </lineage>
</organism>
<sequence length="236" mass="26647">MLRYFLSIIVLLCSLVTNAQSLQGVVTDAATGLPLFAVTVVNVKTQQGTTTDENGFYTLPANTGESIAFTYIGYKTEVRTKPVSVIISTMNVKLQPSTTQLKEFVFHGDKRSKYQIDSAERKVIYHTVLSRKPPSPFNSPVSAIAELFSKKARMAYQFQKDFAVDEENRFIDTRYTPALVTKMTGLTGDSMAHFMYAYPMPIMYAREASDLELKMWIRDSYKEWIKKQAVDTAGKK</sequence>
<comment type="caution">
    <text evidence="2">The sequence shown here is derived from an EMBL/GenBank/DDBJ whole genome shotgun (WGS) entry which is preliminary data.</text>
</comment>
<proteinExistence type="predicted"/>
<dbReference type="InterPro" id="IPR008969">
    <property type="entry name" value="CarboxyPept-like_regulatory"/>
</dbReference>
<dbReference type="Proteomes" id="UP000239872">
    <property type="component" value="Unassembled WGS sequence"/>
</dbReference>
<evidence type="ECO:0008006" key="4">
    <source>
        <dbReference type="Google" id="ProtNLM"/>
    </source>
</evidence>
<dbReference type="Gene3D" id="2.60.40.1120">
    <property type="entry name" value="Carboxypeptidase-like, regulatory domain"/>
    <property type="match status" value="1"/>
</dbReference>
<keyword evidence="1" id="KW-0732">Signal</keyword>